<proteinExistence type="predicted"/>
<evidence type="ECO:0000313" key="3">
    <source>
        <dbReference type="Proteomes" id="UP000314294"/>
    </source>
</evidence>
<dbReference type="AlphaFoldDB" id="A0A4Z2EKN9"/>
<protein>
    <submittedName>
        <fullName evidence="2">Uncharacterized protein</fullName>
    </submittedName>
</protein>
<dbReference type="EMBL" id="SRLO01006164">
    <property type="protein sequence ID" value="TNN29024.1"/>
    <property type="molecule type" value="Genomic_DNA"/>
</dbReference>
<evidence type="ECO:0000313" key="2">
    <source>
        <dbReference type="EMBL" id="TNN29024.1"/>
    </source>
</evidence>
<reference evidence="2 3" key="1">
    <citation type="submission" date="2019-03" db="EMBL/GenBank/DDBJ databases">
        <title>First draft genome of Liparis tanakae, snailfish: a comprehensive survey of snailfish specific genes.</title>
        <authorList>
            <person name="Kim W."/>
            <person name="Song I."/>
            <person name="Jeong J.-H."/>
            <person name="Kim D."/>
            <person name="Kim S."/>
            <person name="Ryu S."/>
            <person name="Song J.Y."/>
            <person name="Lee S.K."/>
        </authorList>
    </citation>
    <scope>NUCLEOTIDE SEQUENCE [LARGE SCALE GENOMIC DNA]</scope>
    <source>
        <tissue evidence="2">Muscle</tissue>
    </source>
</reference>
<comment type="caution">
    <text evidence="2">The sequence shown here is derived from an EMBL/GenBank/DDBJ whole genome shotgun (WGS) entry which is preliminary data.</text>
</comment>
<sequence>MENLGAEPEPEQNPTLWRALSPVLSLVRAPGRRLVPGGEWPQPETRRAPPPFQRLTLAPPPLPGALSPGRRRAESRPAVGLVNAARPRGGYRLTNTDFYRVTATSRLPGARALLPGRF</sequence>
<accession>A0A4Z2EKN9</accession>
<feature type="compositionally biased region" description="Pro residues" evidence="1">
    <location>
        <begin position="48"/>
        <end position="63"/>
    </location>
</feature>
<name>A0A4Z2EKN9_9TELE</name>
<dbReference type="Proteomes" id="UP000314294">
    <property type="component" value="Unassembled WGS sequence"/>
</dbReference>
<evidence type="ECO:0000256" key="1">
    <source>
        <dbReference type="SAM" id="MobiDB-lite"/>
    </source>
</evidence>
<organism evidence="2 3">
    <name type="scientific">Liparis tanakae</name>
    <name type="common">Tanaka's snailfish</name>
    <dbReference type="NCBI Taxonomy" id="230148"/>
    <lineage>
        <taxon>Eukaryota</taxon>
        <taxon>Metazoa</taxon>
        <taxon>Chordata</taxon>
        <taxon>Craniata</taxon>
        <taxon>Vertebrata</taxon>
        <taxon>Euteleostomi</taxon>
        <taxon>Actinopterygii</taxon>
        <taxon>Neopterygii</taxon>
        <taxon>Teleostei</taxon>
        <taxon>Neoteleostei</taxon>
        <taxon>Acanthomorphata</taxon>
        <taxon>Eupercaria</taxon>
        <taxon>Perciformes</taxon>
        <taxon>Cottioidei</taxon>
        <taxon>Cottales</taxon>
        <taxon>Liparidae</taxon>
        <taxon>Liparis</taxon>
    </lineage>
</organism>
<keyword evidence="3" id="KW-1185">Reference proteome</keyword>
<gene>
    <name evidence="2" type="ORF">EYF80_060829</name>
</gene>
<feature type="region of interest" description="Disordered" evidence="1">
    <location>
        <begin position="35"/>
        <end position="76"/>
    </location>
</feature>